<gene>
    <name evidence="2" type="ORF">HMPREF1218_0922</name>
</gene>
<dbReference type="RefSeq" id="WP_021583975.1">
    <property type="nucleotide sequence ID" value="NZ_AWET01000032.1"/>
</dbReference>
<comment type="caution">
    <text evidence="2">The sequence shown here is derived from an EMBL/GenBank/DDBJ whole genome shotgun (WGS) entry which is preliminary data.</text>
</comment>
<accession>U2L902</accession>
<dbReference type="PATRIC" id="fig|1081904.3.peg.1368"/>
<organism evidence="2 3">
    <name type="scientific">Hoylesella pleuritidis F0068</name>
    <dbReference type="NCBI Taxonomy" id="1081904"/>
    <lineage>
        <taxon>Bacteria</taxon>
        <taxon>Pseudomonadati</taxon>
        <taxon>Bacteroidota</taxon>
        <taxon>Bacteroidia</taxon>
        <taxon>Bacteroidales</taxon>
        <taxon>Prevotellaceae</taxon>
        <taxon>Hoylesella</taxon>
    </lineage>
</organism>
<proteinExistence type="predicted"/>
<dbReference type="PROSITE" id="PS51257">
    <property type="entry name" value="PROKAR_LIPOPROTEIN"/>
    <property type="match status" value="1"/>
</dbReference>
<dbReference type="InterPro" id="IPR025921">
    <property type="entry name" value="HmuY"/>
</dbReference>
<evidence type="ECO:0000313" key="2">
    <source>
        <dbReference type="EMBL" id="ERK00973.1"/>
    </source>
</evidence>
<evidence type="ECO:0000256" key="1">
    <source>
        <dbReference type="SAM" id="SignalP"/>
    </source>
</evidence>
<reference evidence="2 3" key="1">
    <citation type="submission" date="2013-08" db="EMBL/GenBank/DDBJ databases">
        <authorList>
            <person name="Durkin A.S."/>
            <person name="Haft D.R."/>
            <person name="McCorrison J."/>
            <person name="Torralba M."/>
            <person name="Gillis M."/>
            <person name="Haft D.H."/>
            <person name="Methe B."/>
            <person name="Sutton G."/>
            <person name="Nelson K.E."/>
        </authorList>
    </citation>
    <scope>NUCLEOTIDE SEQUENCE [LARGE SCALE GENOMIC DNA]</scope>
    <source>
        <strain evidence="2 3">F0068</strain>
    </source>
</reference>
<name>U2L902_9BACT</name>
<keyword evidence="3" id="KW-1185">Reference proteome</keyword>
<dbReference type="AlphaFoldDB" id="U2L902"/>
<dbReference type="Pfam" id="PF14064">
    <property type="entry name" value="HmuY"/>
    <property type="match status" value="1"/>
</dbReference>
<feature type="signal peptide" evidence="1">
    <location>
        <begin position="1"/>
        <end position="23"/>
    </location>
</feature>
<dbReference type="Proteomes" id="UP000016600">
    <property type="component" value="Unassembled WGS sequence"/>
</dbReference>
<sequence length="219" mass="24743">MKQIVYNLLILMLLGTTALSLQSCDSIYDDPSDVVRPGTDQPNTYSYIDATDYIHWIYLDLKTGKQVTLPYTDTQSIPAQWQLALHRYDCKTNGGRVFETEYTDLDALKAAAETGTFARPSNDRFTPDEADSIIVDVSTMMQGYLTYAKTLKNTVLGRWLNVDMRTMPPVYTPSNKVYLLLTGDGTMAAIRFTGYANPNKYNAKGYISLKYVYPLTFKN</sequence>
<feature type="chain" id="PRO_5004630043" evidence="1">
    <location>
        <begin position="24"/>
        <end position="219"/>
    </location>
</feature>
<evidence type="ECO:0000313" key="3">
    <source>
        <dbReference type="Proteomes" id="UP000016600"/>
    </source>
</evidence>
<dbReference type="EMBL" id="AWET01000032">
    <property type="protein sequence ID" value="ERK00973.1"/>
    <property type="molecule type" value="Genomic_DNA"/>
</dbReference>
<keyword evidence="1" id="KW-0732">Signal</keyword>
<protein>
    <submittedName>
        <fullName evidence="2">HmuY protein</fullName>
    </submittedName>
</protein>
<dbReference type="CDD" id="cd12105">
    <property type="entry name" value="HmuY"/>
    <property type="match status" value="1"/>
</dbReference>